<dbReference type="KEGG" id="naci:NUH88_02515"/>
<reference evidence="1" key="1">
    <citation type="submission" date="2022-08" db="EMBL/GenBank/DDBJ databases">
        <title>Nisaea acidiphila sp. nov., isolated from a marine algal debris and emended description of the genus Nisaea Urios et al. 2008.</title>
        <authorList>
            <person name="Kwon K."/>
        </authorList>
    </citation>
    <scope>NUCLEOTIDE SEQUENCE</scope>
    <source>
        <strain evidence="1">MEBiC11861</strain>
    </source>
</reference>
<dbReference type="Proteomes" id="UP001060336">
    <property type="component" value="Chromosome"/>
</dbReference>
<accession>A0A9J7AYR3</accession>
<name>A0A9J7AYR3_9PROT</name>
<gene>
    <name evidence="1" type="ORF">NUH88_02515</name>
</gene>
<organism evidence="1 2">
    <name type="scientific">Nisaea acidiphila</name>
    <dbReference type="NCBI Taxonomy" id="1862145"/>
    <lineage>
        <taxon>Bacteria</taxon>
        <taxon>Pseudomonadati</taxon>
        <taxon>Pseudomonadota</taxon>
        <taxon>Alphaproteobacteria</taxon>
        <taxon>Rhodospirillales</taxon>
        <taxon>Thalassobaculaceae</taxon>
        <taxon>Nisaea</taxon>
    </lineage>
</organism>
<proteinExistence type="predicted"/>
<evidence type="ECO:0000313" key="1">
    <source>
        <dbReference type="EMBL" id="UUX50573.1"/>
    </source>
</evidence>
<dbReference type="EMBL" id="CP102480">
    <property type="protein sequence ID" value="UUX50573.1"/>
    <property type="molecule type" value="Genomic_DNA"/>
</dbReference>
<sequence>MRRNKTLEILTLRDGSWAIEGAARDIESAEETALKLMSRAGVMGVRVVRESINDIHNPEPGDILFEKLRATGGGDRISVGDVSGNAPNCEEVEELFSGPGRKTINRLFRAYLDKQGVTPTEVMHNAREMKRVMDFESMLPSAVAKVAQLQTRGEDGGDMNERRDILFGFADKINERARKAENRSLPSITKDSINDAIESINKSANGESPGYLFRVAASRDLVGVRSWWSKFATSVDWAEACESEPAIANLDWFISDALSNASVLQDLLGEQDSLAGALIALMEIADGVREIDPELASQPENIEATAAKINKLFKKAKLPESKLAVMDRVCRQLQSSGSLTKDKSEEPKVFREMLQKLVPGTELVGGPEMAEAITHRQSHIINKGGEGGLKAATASVLPALRDPGRKAGYLLSLAESELGRDLLKDEIEHHLNGLFMTPGSVNQIVRGSVAPNKKMEKVTSIFYRIQKSNLPDARKQQLTQHLDELLATYVVDGRILDRVDDPDKPLHIRAFMLVSMCQPEMLPDGKASKLAREIIVKHLRRPNFETELVAQIPDPAKKEKILRDFHVQLHRSGFFS</sequence>
<dbReference type="RefSeq" id="WP_257769761.1">
    <property type="nucleotide sequence ID" value="NZ_CP102480.1"/>
</dbReference>
<protein>
    <submittedName>
        <fullName evidence="1">Uncharacterized protein</fullName>
    </submittedName>
</protein>
<dbReference type="AlphaFoldDB" id="A0A9J7AYR3"/>
<keyword evidence="2" id="KW-1185">Reference proteome</keyword>
<evidence type="ECO:0000313" key="2">
    <source>
        <dbReference type="Proteomes" id="UP001060336"/>
    </source>
</evidence>